<proteinExistence type="predicted"/>
<reference evidence="1" key="2">
    <citation type="journal article" date="2015" name="Data Brief">
        <title>Shoot transcriptome of the giant reed, Arundo donax.</title>
        <authorList>
            <person name="Barrero R.A."/>
            <person name="Guerrero F.D."/>
            <person name="Moolhuijzen P."/>
            <person name="Goolsby J.A."/>
            <person name="Tidwell J."/>
            <person name="Bellgard S.E."/>
            <person name="Bellgard M.I."/>
        </authorList>
    </citation>
    <scope>NUCLEOTIDE SEQUENCE</scope>
    <source>
        <tissue evidence="1">Shoot tissue taken approximately 20 cm above the soil surface</tissue>
    </source>
</reference>
<accession>A0A0A9AWL8</accession>
<sequence length="28" mass="3243">MNPSFCKSTLSSFLFIRCTRIRNSNFAT</sequence>
<evidence type="ECO:0000313" key="1">
    <source>
        <dbReference type="EMBL" id="JAD51492.1"/>
    </source>
</evidence>
<name>A0A0A9AWL8_ARUDO</name>
<dbReference type="EMBL" id="GBRH01246403">
    <property type="protein sequence ID" value="JAD51492.1"/>
    <property type="molecule type" value="Transcribed_RNA"/>
</dbReference>
<organism evidence="1">
    <name type="scientific">Arundo donax</name>
    <name type="common">Giant reed</name>
    <name type="synonym">Donax arundinaceus</name>
    <dbReference type="NCBI Taxonomy" id="35708"/>
    <lineage>
        <taxon>Eukaryota</taxon>
        <taxon>Viridiplantae</taxon>
        <taxon>Streptophyta</taxon>
        <taxon>Embryophyta</taxon>
        <taxon>Tracheophyta</taxon>
        <taxon>Spermatophyta</taxon>
        <taxon>Magnoliopsida</taxon>
        <taxon>Liliopsida</taxon>
        <taxon>Poales</taxon>
        <taxon>Poaceae</taxon>
        <taxon>PACMAD clade</taxon>
        <taxon>Arundinoideae</taxon>
        <taxon>Arundineae</taxon>
        <taxon>Arundo</taxon>
    </lineage>
</organism>
<dbReference type="AlphaFoldDB" id="A0A0A9AWL8"/>
<protein>
    <submittedName>
        <fullName evidence="1">Uncharacterized protein</fullName>
    </submittedName>
</protein>
<reference evidence="1" key="1">
    <citation type="submission" date="2014-09" db="EMBL/GenBank/DDBJ databases">
        <authorList>
            <person name="Magalhaes I.L.F."/>
            <person name="Oliveira U."/>
            <person name="Santos F.R."/>
            <person name="Vidigal T.H.D.A."/>
            <person name="Brescovit A.D."/>
            <person name="Santos A.J."/>
        </authorList>
    </citation>
    <scope>NUCLEOTIDE SEQUENCE</scope>
    <source>
        <tissue evidence="1">Shoot tissue taken approximately 20 cm above the soil surface</tissue>
    </source>
</reference>